<dbReference type="InterPro" id="IPR001134">
    <property type="entry name" value="Netrin_domain"/>
</dbReference>
<gene>
    <name evidence="7" type="ORF">NDU88_005364</name>
</gene>
<organism evidence="7 8">
    <name type="scientific">Pleurodeles waltl</name>
    <name type="common">Iberian ribbed newt</name>
    <dbReference type="NCBI Taxonomy" id="8319"/>
    <lineage>
        <taxon>Eukaryota</taxon>
        <taxon>Metazoa</taxon>
        <taxon>Chordata</taxon>
        <taxon>Craniata</taxon>
        <taxon>Vertebrata</taxon>
        <taxon>Euteleostomi</taxon>
        <taxon>Amphibia</taxon>
        <taxon>Batrachia</taxon>
        <taxon>Caudata</taxon>
        <taxon>Salamandroidea</taxon>
        <taxon>Salamandridae</taxon>
        <taxon>Pleurodelinae</taxon>
        <taxon>Pleurodeles</taxon>
    </lineage>
</organism>
<dbReference type="PROSITE" id="PS50189">
    <property type="entry name" value="NTR"/>
    <property type="match status" value="1"/>
</dbReference>
<dbReference type="EMBL" id="JANPWB010000006">
    <property type="protein sequence ID" value="KAJ1180140.1"/>
    <property type="molecule type" value="Genomic_DNA"/>
</dbReference>
<dbReference type="InterPro" id="IPR045371">
    <property type="entry name" value="ADAMTS_CR_3"/>
</dbReference>
<dbReference type="PROSITE" id="PS50092">
    <property type="entry name" value="TSP1"/>
    <property type="match status" value="1"/>
</dbReference>
<dbReference type="Pfam" id="PF05986">
    <property type="entry name" value="ADAMTS_spacer1"/>
    <property type="match status" value="1"/>
</dbReference>
<dbReference type="Gene3D" id="2.20.100.10">
    <property type="entry name" value="Thrombospondin type-1 (TSP1) repeat"/>
    <property type="match status" value="1"/>
</dbReference>
<reference evidence="7" key="1">
    <citation type="journal article" date="2022" name="bioRxiv">
        <title>Sequencing and chromosome-scale assembly of the giantPleurodeles waltlgenome.</title>
        <authorList>
            <person name="Brown T."/>
            <person name="Elewa A."/>
            <person name="Iarovenko S."/>
            <person name="Subramanian E."/>
            <person name="Araus A.J."/>
            <person name="Petzold A."/>
            <person name="Susuki M."/>
            <person name="Suzuki K.-i.T."/>
            <person name="Hayashi T."/>
            <person name="Toyoda A."/>
            <person name="Oliveira C."/>
            <person name="Osipova E."/>
            <person name="Leigh N.D."/>
            <person name="Simon A."/>
            <person name="Yun M.H."/>
        </authorList>
    </citation>
    <scope>NUCLEOTIDE SEQUENCE</scope>
    <source>
        <strain evidence="7">20211129_DDA</strain>
        <tissue evidence="7">Liver</tissue>
    </source>
</reference>
<dbReference type="SUPFAM" id="SSF50242">
    <property type="entry name" value="TIMP-like"/>
    <property type="match status" value="1"/>
</dbReference>
<dbReference type="FunFam" id="2.60.120.830:FF:000001">
    <property type="entry name" value="A disintegrin and metalloproteinase with thrombospondin motifs 1"/>
    <property type="match status" value="1"/>
</dbReference>
<dbReference type="InterPro" id="IPR036383">
    <property type="entry name" value="TSP1_rpt_sf"/>
</dbReference>
<feature type="disulfide bond" evidence="4">
    <location>
        <begin position="70"/>
        <end position="106"/>
    </location>
</feature>
<dbReference type="FunFam" id="2.20.100.10:FF:000001">
    <property type="entry name" value="semaphorin-5A isoform X1"/>
    <property type="match status" value="1"/>
</dbReference>
<dbReference type="Proteomes" id="UP001066276">
    <property type="component" value="Chromosome 3_2"/>
</dbReference>
<dbReference type="SMART" id="SM00209">
    <property type="entry name" value="TSP1"/>
    <property type="match status" value="1"/>
</dbReference>
<evidence type="ECO:0000313" key="8">
    <source>
        <dbReference type="Proteomes" id="UP001066276"/>
    </source>
</evidence>
<feature type="domain" description="NTR" evidence="6">
    <location>
        <begin position="397"/>
        <end position="516"/>
    </location>
</feature>
<keyword evidence="2" id="KW-0964">Secreted</keyword>
<protein>
    <recommendedName>
        <fullName evidence="6">NTR domain-containing protein</fullName>
    </recommendedName>
</protein>
<dbReference type="Gene3D" id="2.60.120.830">
    <property type="match status" value="1"/>
</dbReference>
<keyword evidence="5" id="KW-0732">Signal</keyword>
<evidence type="ECO:0000256" key="3">
    <source>
        <dbReference type="ARBA" id="ARBA00023157"/>
    </source>
</evidence>
<keyword evidence="8" id="KW-1185">Reference proteome</keyword>
<dbReference type="InterPro" id="IPR013273">
    <property type="entry name" value="ADAMTS/ADAMTS-like"/>
</dbReference>
<comment type="subcellular location">
    <subcellularLocation>
        <location evidence="1">Secreted</location>
    </subcellularLocation>
</comment>
<dbReference type="PANTHER" id="PTHR13723">
    <property type="entry name" value="ADAMTS A DISINTEGRIN AND METALLOPROTEASE WITH THROMBOSPONDIN MOTIFS PROTEASE"/>
    <property type="match status" value="1"/>
</dbReference>
<dbReference type="SMART" id="SM00643">
    <property type="entry name" value="C345C"/>
    <property type="match status" value="1"/>
</dbReference>
<dbReference type="GO" id="GO:0005576">
    <property type="term" value="C:extracellular region"/>
    <property type="evidence" value="ECO:0007669"/>
    <property type="project" value="UniProtKB-SubCell"/>
</dbReference>
<accession>A0AAV7TUL5</accession>
<sequence>MLPSCRLVSPGLIMTCIIMAFEIGPTPCQPQRGPYQRGFFSSAGHEHSHPLGFGNEWSSWRSWSPCSRTCGGGVAVRTRQCLSRASTERTCPGDQRQYRICNTKDCHPEPLDFRHLQCSAYNNKSVIGNHLFKWLPFNTGSSNCELSCLADGHHFYYNFGRVLDGTRCQEDPKGICINGHCLQIGCDLILGSEMKNDICGVCGGKNATCRHYHNVYTTVYPTSGNFGYSEVTVIPAGATHIKVTDNSKNYLALQTENFEYVINGNWEISTPGLYNITGTEVLYQRNLANHESIEATGPTNEDLRVMVLFTERNPGIDYEYWLPNDQYDYYYGGRSPLIQNQEAVTVPLPPFTRRTAPTTSPIGWKPAVPVNQRPQARLERDNMESNVIPEAERPDECGKCKKIKGRQNKIKQYCQKDFVFRGRIIGKKLVGKETRYDVQVVMTYKNSFPIVRREYIWVPNICDCPHLLEKRDYILMARRHVNYEHTLNRILLEAHSFVRPYRPKEDKLLRGLDRECSKYGAQSKTKYHG</sequence>
<dbReference type="PRINTS" id="PR01857">
    <property type="entry name" value="ADAMTSFAMILY"/>
</dbReference>
<evidence type="ECO:0000256" key="1">
    <source>
        <dbReference type="ARBA" id="ARBA00004613"/>
    </source>
</evidence>
<evidence type="ECO:0000256" key="4">
    <source>
        <dbReference type="PIRSR" id="PIRSR613273-3"/>
    </source>
</evidence>
<dbReference type="GO" id="GO:0031012">
    <property type="term" value="C:extracellular matrix"/>
    <property type="evidence" value="ECO:0007669"/>
    <property type="project" value="TreeGrafter"/>
</dbReference>
<evidence type="ECO:0000256" key="2">
    <source>
        <dbReference type="ARBA" id="ARBA00022525"/>
    </source>
</evidence>
<dbReference type="Pfam" id="PF00090">
    <property type="entry name" value="TSP_1"/>
    <property type="match status" value="1"/>
</dbReference>
<dbReference type="InterPro" id="IPR010294">
    <property type="entry name" value="ADAMTS_spacer1"/>
</dbReference>
<comment type="caution">
    <text evidence="7">The sequence shown here is derived from an EMBL/GenBank/DDBJ whole genome shotgun (WGS) entry which is preliminary data.</text>
</comment>
<dbReference type="Pfam" id="PF19236">
    <property type="entry name" value="ADAMTS_CR_3"/>
    <property type="match status" value="1"/>
</dbReference>
<keyword evidence="3 4" id="KW-1015">Disulfide bond</keyword>
<name>A0AAV7TUL5_PLEWA</name>
<feature type="signal peptide" evidence="5">
    <location>
        <begin position="1"/>
        <end position="28"/>
    </location>
</feature>
<dbReference type="PANTHER" id="PTHR13723:SF310">
    <property type="entry name" value="ADAMTS-LIKE 5"/>
    <property type="match status" value="1"/>
</dbReference>
<feature type="disulfide bond" evidence="4">
    <location>
        <begin position="66"/>
        <end position="101"/>
    </location>
</feature>
<feature type="disulfide bond" evidence="4">
    <location>
        <begin position="81"/>
        <end position="91"/>
    </location>
</feature>
<evidence type="ECO:0000259" key="6">
    <source>
        <dbReference type="PROSITE" id="PS50189"/>
    </source>
</evidence>
<evidence type="ECO:0000313" key="7">
    <source>
        <dbReference type="EMBL" id="KAJ1180140.1"/>
    </source>
</evidence>
<dbReference type="GO" id="GO:0030198">
    <property type="term" value="P:extracellular matrix organization"/>
    <property type="evidence" value="ECO:0007669"/>
    <property type="project" value="InterPro"/>
</dbReference>
<dbReference type="GO" id="GO:0006508">
    <property type="term" value="P:proteolysis"/>
    <property type="evidence" value="ECO:0007669"/>
    <property type="project" value="TreeGrafter"/>
</dbReference>
<dbReference type="InterPro" id="IPR008993">
    <property type="entry name" value="TIMP-like_OB-fold"/>
</dbReference>
<dbReference type="GO" id="GO:0004222">
    <property type="term" value="F:metalloendopeptidase activity"/>
    <property type="evidence" value="ECO:0007669"/>
    <property type="project" value="TreeGrafter"/>
</dbReference>
<dbReference type="InterPro" id="IPR000884">
    <property type="entry name" value="TSP1_rpt"/>
</dbReference>
<dbReference type="Pfam" id="PF01759">
    <property type="entry name" value="NTR"/>
    <property type="match status" value="1"/>
</dbReference>
<evidence type="ECO:0000256" key="5">
    <source>
        <dbReference type="SAM" id="SignalP"/>
    </source>
</evidence>
<proteinExistence type="predicted"/>
<dbReference type="InterPro" id="IPR050439">
    <property type="entry name" value="ADAMTS_ADAMTS-like"/>
</dbReference>
<dbReference type="AlphaFoldDB" id="A0AAV7TUL5"/>
<dbReference type="Gene3D" id="2.40.50.120">
    <property type="match status" value="1"/>
</dbReference>
<feature type="chain" id="PRO_5043540990" description="NTR domain-containing protein" evidence="5">
    <location>
        <begin position="29"/>
        <end position="529"/>
    </location>
</feature>
<dbReference type="SUPFAM" id="SSF82895">
    <property type="entry name" value="TSP-1 type 1 repeat"/>
    <property type="match status" value="1"/>
</dbReference>
<dbReference type="InterPro" id="IPR018933">
    <property type="entry name" value="Netrin_module_non-TIMP"/>
</dbReference>